<protein>
    <submittedName>
        <fullName evidence="1">Uncharacterized protein</fullName>
    </submittedName>
</protein>
<comment type="caution">
    <text evidence="1">The sequence shown here is derived from an EMBL/GenBank/DDBJ whole genome shotgun (WGS) entry which is preliminary data.</text>
</comment>
<gene>
    <name evidence="1" type="ORF">A8C52_05015</name>
</gene>
<name>A0A9X6S5Z6_9LACO</name>
<evidence type="ECO:0000313" key="2">
    <source>
        <dbReference type="Proteomes" id="UP000218139"/>
    </source>
</evidence>
<sequence length="90" mass="10366">MYQAKELSNKVIKTINQAGCKKFVVLIDNETELVGTIRGLEEREKFALILGLLNNGGIFDDRLASKLIVRLYDRLSKDERELVKEQLDRE</sequence>
<dbReference type="Proteomes" id="UP000218139">
    <property type="component" value="Unassembled WGS sequence"/>
</dbReference>
<proteinExistence type="predicted"/>
<dbReference type="EMBL" id="LXZO01000066">
    <property type="protein sequence ID" value="PAY48290.1"/>
    <property type="molecule type" value="Genomic_DNA"/>
</dbReference>
<reference evidence="1 2" key="1">
    <citation type="submission" date="2016-05" db="EMBL/GenBank/DDBJ databases">
        <authorList>
            <person name="Lee J.-Y."/>
            <person name="Kim E.B."/>
            <person name="Choi Y.-J."/>
        </authorList>
    </citation>
    <scope>NUCLEOTIDE SEQUENCE [LARGE SCALE GENOMIC DNA]</scope>
    <source>
        <strain evidence="1 2">KLA006</strain>
    </source>
</reference>
<dbReference type="AlphaFoldDB" id="A0A9X6S5Z6"/>
<dbReference type="RefSeq" id="WP_086201054.1">
    <property type="nucleotide sequence ID" value="NZ_LXZG01000077.1"/>
</dbReference>
<organism evidence="1 2">
    <name type="scientific">Ligilactobacillus salivarius</name>
    <dbReference type="NCBI Taxonomy" id="1624"/>
    <lineage>
        <taxon>Bacteria</taxon>
        <taxon>Bacillati</taxon>
        <taxon>Bacillota</taxon>
        <taxon>Bacilli</taxon>
        <taxon>Lactobacillales</taxon>
        <taxon>Lactobacillaceae</taxon>
        <taxon>Ligilactobacillus</taxon>
    </lineage>
</organism>
<accession>A0A9X6S5Z6</accession>
<evidence type="ECO:0000313" key="1">
    <source>
        <dbReference type="EMBL" id="PAY48290.1"/>
    </source>
</evidence>